<evidence type="ECO:0000256" key="4">
    <source>
        <dbReference type="SAM" id="MobiDB-lite"/>
    </source>
</evidence>
<name>A0ABQ4XNX9_9ASTR</name>
<sequence length="1134" mass="126534">MVLLRRNRTLIEAVRTMLADSNLPTTFWAEAVNTACYVHNRVLVVKPHNKTSYELLRGRTPSLSFMKPFGILKYTTIRTRKSRRKLDVRFGDKPIIAGDGPKWLFDIDVLTKLMNYIPVVAGTNSNDSIGTEESAGTDHSSEETGSSQDYILMPLWKDGGIDDQERTENSAQDVNTTGPSINTTSTNFNTGSLNINIVSPAVATAPLESIYADFFGDESELDLSNIATTYPVPSTPNTRIHKDHSLDHVIGDVQSGEEPKKVIQALKDPSWIEAMQEELLQFRLQQVWTLVDLPYDKRAIGTKWVYRNKKDERGIVIRNKARLVAQGYTQEEGIDYDEVFAPVARIDAIRLFLAYASFKDFVVYQMDVKSAFLYGKIEEEVYVCQPPGFEDPEFPDKVYKVEKALYGLHQAPRAWYETLSTYLLDNGFKRGHIDKTLFIKRVKGDILLVQVYVDDIIFGSTRKEMCTQFDKMMHKRFQMSSIGELTFFLGLQVTQQNDGIFISQDKYVKEILKKFGFSTVKTASTPMETSKPLLKDAEAEDVDVHLYRSMIGSLMYLTASRPDIMYLNWELWYPKSTQPFDLEAYTDSDYTGASLDKKSTTGVAASCCGSRTWIQNQCWNYGLQLQNTKIFIDMKAQSAYALTKNPTIYVSLIKKFWQTATVRTVDNGEQEITATVDGKEFTVTEASVRKHLQLADVDGISVLPTTGIFDQLSLMGNMKRGFSGEHTPLFPSMLAIQAEEGEGSGHPSEPQLPPSTAQHTNEEPIPNVVSSSHQKTQTPRQALNKVTELPQTSEPIPNVPDEVVYEEWDDIVERAPNTTASLNAEQASGNINRTQSTAIPNVPLPQGIGAGGSPRCQEAIGGSIAQTRSERVPTPPCDSPLPRVHTLVSDEGSMTLQELTVLCTTMSKKLESLEADLKQTKMRAKIVVSDDEEDSEDSSKQGRMIEEVDQDAGVTLVTYTHGEDQPADQLGVLSAAKVLADAAKTNVHTYTRRRMAVSTGTVSGISTAGASMPVSTTGMVQEVNISIPSLVVVKGKGKEELDEEERQRMARVHEAAQSFLRKNGKTLKQELKLMKSYLRDYKQRKGTKVGSSKRDAEVELDHEGSKRQKTNEASGSVQEQPEEEEKELSQEDLQ</sequence>
<dbReference type="EMBL" id="BQNB010009652">
    <property type="protein sequence ID" value="GJS66507.1"/>
    <property type="molecule type" value="Genomic_DNA"/>
</dbReference>
<reference evidence="6" key="2">
    <citation type="submission" date="2022-01" db="EMBL/GenBank/DDBJ databases">
        <authorList>
            <person name="Yamashiro T."/>
            <person name="Shiraishi A."/>
            <person name="Satake H."/>
            <person name="Nakayama K."/>
        </authorList>
    </citation>
    <scope>NUCLEOTIDE SEQUENCE</scope>
</reference>
<keyword evidence="1" id="KW-0479">Metal-binding</keyword>
<dbReference type="Gene3D" id="3.30.420.10">
    <property type="entry name" value="Ribonuclease H-like superfamily/Ribonuclease H"/>
    <property type="match status" value="1"/>
</dbReference>
<keyword evidence="3" id="KW-0175">Coiled coil</keyword>
<evidence type="ECO:0000259" key="5">
    <source>
        <dbReference type="Pfam" id="PF07727"/>
    </source>
</evidence>
<evidence type="ECO:0000256" key="3">
    <source>
        <dbReference type="SAM" id="Coils"/>
    </source>
</evidence>
<evidence type="ECO:0000256" key="2">
    <source>
        <dbReference type="ARBA" id="ARBA00022801"/>
    </source>
</evidence>
<dbReference type="InterPro" id="IPR039537">
    <property type="entry name" value="Retrotran_Ty1/copia-like"/>
</dbReference>
<dbReference type="SUPFAM" id="SSF56672">
    <property type="entry name" value="DNA/RNA polymerases"/>
    <property type="match status" value="1"/>
</dbReference>
<dbReference type="InterPro" id="IPR013103">
    <property type="entry name" value="RVT_2"/>
</dbReference>
<accession>A0ABQ4XNX9</accession>
<dbReference type="InterPro" id="IPR036397">
    <property type="entry name" value="RNaseH_sf"/>
</dbReference>
<dbReference type="PANTHER" id="PTHR42648:SF32">
    <property type="entry name" value="RIBONUCLEASE H-LIKE DOMAIN, GAG-PRE-INTEGRASE DOMAIN PROTEIN-RELATED"/>
    <property type="match status" value="1"/>
</dbReference>
<dbReference type="SUPFAM" id="SSF53098">
    <property type="entry name" value="Ribonuclease H-like"/>
    <property type="match status" value="1"/>
</dbReference>
<comment type="caution">
    <text evidence="6">The sequence shown here is derived from an EMBL/GenBank/DDBJ whole genome shotgun (WGS) entry which is preliminary data.</text>
</comment>
<feature type="compositionally biased region" description="Polar residues" evidence="4">
    <location>
        <begin position="768"/>
        <end position="781"/>
    </location>
</feature>
<evidence type="ECO:0000313" key="7">
    <source>
        <dbReference type="Proteomes" id="UP001151760"/>
    </source>
</evidence>
<evidence type="ECO:0000256" key="1">
    <source>
        <dbReference type="ARBA" id="ARBA00022723"/>
    </source>
</evidence>
<feature type="region of interest" description="Disordered" evidence="4">
    <location>
        <begin position="161"/>
        <end position="185"/>
    </location>
</feature>
<protein>
    <submittedName>
        <fullName evidence="6">Ribonuclease H-like domain-containing protein</fullName>
    </submittedName>
</protein>
<evidence type="ECO:0000313" key="6">
    <source>
        <dbReference type="EMBL" id="GJS66507.1"/>
    </source>
</evidence>
<feature type="region of interest" description="Disordered" evidence="4">
    <location>
        <begin position="125"/>
        <end position="145"/>
    </location>
</feature>
<feature type="region of interest" description="Disordered" evidence="4">
    <location>
        <begin position="1082"/>
        <end position="1134"/>
    </location>
</feature>
<dbReference type="InterPro" id="IPR043502">
    <property type="entry name" value="DNA/RNA_pol_sf"/>
</dbReference>
<feature type="domain" description="Reverse transcriptase Ty1/copia-type" evidence="5">
    <location>
        <begin position="286"/>
        <end position="528"/>
    </location>
</feature>
<keyword evidence="7" id="KW-1185">Reference proteome</keyword>
<gene>
    <name evidence="6" type="ORF">Tco_0681071</name>
</gene>
<dbReference type="InterPro" id="IPR012337">
    <property type="entry name" value="RNaseH-like_sf"/>
</dbReference>
<feature type="compositionally biased region" description="Polar residues" evidence="4">
    <location>
        <begin position="169"/>
        <end position="185"/>
    </location>
</feature>
<organism evidence="6 7">
    <name type="scientific">Tanacetum coccineum</name>
    <dbReference type="NCBI Taxonomy" id="301880"/>
    <lineage>
        <taxon>Eukaryota</taxon>
        <taxon>Viridiplantae</taxon>
        <taxon>Streptophyta</taxon>
        <taxon>Embryophyta</taxon>
        <taxon>Tracheophyta</taxon>
        <taxon>Spermatophyta</taxon>
        <taxon>Magnoliopsida</taxon>
        <taxon>eudicotyledons</taxon>
        <taxon>Gunneridae</taxon>
        <taxon>Pentapetalae</taxon>
        <taxon>asterids</taxon>
        <taxon>campanulids</taxon>
        <taxon>Asterales</taxon>
        <taxon>Asteraceae</taxon>
        <taxon>Asteroideae</taxon>
        <taxon>Anthemideae</taxon>
        <taxon>Anthemidinae</taxon>
        <taxon>Tanacetum</taxon>
    </lineage>
</organism>
<feature type="region of interest" description="Disordered" evidence="4">
    <location>
        <begin position="740"/>
        <end position="798"/>
    </location>
</feature>
<dbReference type="PANTHER" id="PTHR42648">
    <property type="entry name" value="TRANSPOSASE, PUTATIVE-RELATED"/>
    <property type="match status" value="1"/>
</dbReference>
<dbReference type="Proteomes" id="UP001151760">
    <property type="component" value="Unassembled WGS sequence"/>
</dbReference>
<reference evidence="6" key="1">
    <citation type="journal article" date="2022" name="Int. J. Mol. Sci.">
        <title>Draft Genome of Tanacetum Coccineum: Genomic Comparison of Closely Related Tanacetum-Family Plants.</title>
        <authorList>
            <person name="Yamashiro T."/>
            <person name="Shiraishi A."/>
            <person name="Nakayama K."/>
            <person name="Satake H."/>
        </authorList>
    </citation>
    <scope>NUCLEOTIDE SEQUENCE</scope>
</reference>
<dbReference type="Pfam" id="PF07727">
    <property type="entry name" value="RVT_2"/>
    <property type="match status" value="1"/>
</dbReference>
<feature type="coiled-coil region" evidence="3">
    <location>
        <begin position="896"/>
        <end position="923"/>
    </location>
</feature>
<keyword evidence="2" id="KW-0378">Hydrolase</keyword>
<proteinExistence type="predicted"/>
<feature type="compositionally biased region" description="Basic and acidic residues" evidence="4">
    <location>
        <begin position="1092"/>
        <end position="1110"/>
    </location>
</feature>